<feature type="compositionally biased region" description="Basic and acidic residues" evidence="1">
    <location>
        <begin position="169"/>
        <end position="193"/>
    </location>
</feature>
<organism evidence="2 3">
    <name type="scientific">Jannaschia seosinensis</name>
    <dbReference type="NCBI Taxonomy" id="313367"/>
    <lineage>
        <taxon>Bacteria</taxon>
        <taxon>Pseudomonadati</taxon>
        <taxon>Pseudomonadota</taxon>
        <taxon>Alphaproteobacteria</taxon>
        <taxon>Rhodobacterales</taxon>
        <taxon>Roseobacteraceae</taxon>
        <taxon>Jannaschia</taxon>
    </lineage>
</organism>
<keyword evidence="3" id="KW-1185">Reference proteome</keyword>
<sequence>MATNRYRRRLLCHHLGQVFHVYVKVARLVGLEGVMRRLRLFWLQRSQVARSMPTQTVVEPGARVVRVQELAHHGEQVVERQQQGRAQGHGDSLLRRRQRRLKTVWRVASVLGAVPVPPLPDRLLGDAVALRHHPRRLGAGLDRSPDLRCRRPLLVEKDQHARPSSQSSRRIDLAMKSAERRGSTRSSGTEHLRPPSLTVRRTAEEACTH</sequence>
<evidence type="ECO:0000313" key="3">
    <source>
        <dbReference type="Proteomes" id="UP000049455"/>
    </source>
</evidence>
<proteinExistence type="predicted"/>
<feature type="region of interest" description="Disordered" evidence="1">
    <location>
        <begin position="153"/>
        <end position="209"/>
    </location>
</feature>
<evidence type="ECO:0000313" key="2">
    <source>
        <dbReference type="EMBL" id="CUH40492.1"/>
    </source>
</evidence>
<reference evidence="2 3" key="1">
    <citation type="submission" date="2015-09" db="EMBL/GenBank/DDBJ databases">
        <authorList>
            <person name="Jackson K.R."/>
            <person name="Lunt B.L."/>
            <person name="Fisher J.N.B."/>
            <person name="Gardner A.V."/>
            <person name="Bailey M.E."/>
            <person name="Deus L.M."/>
            <person name="Earl A.S."/>
            <person name="Gibby P.D."/>
            <person name="Hartmann K.A."/>
            <person name="Liu J.E."/>
            <person name="Manci A.M."/>
            <person name="Nielsen D.A."/>
            <person name="Solomon M.B."/>
            <person name="Breakwell D.P."/>
            <person name="Burnett S.H."/>
            <person name="Grose J.H."/>
        </authorList>
    </citation>
    <scope>NUCLEOTIDE SEQUENCE [LARGE SCALE GENOMIC DNA]</scope>
    <source>
        <strain evidence="2 3">CECT 7799</strain>
    </source>
</reference>
<accession>A0A0M7BFD0</accession>
<dbReference type="AlphaFoldDB" id="A0A0M7BFD0"/>
<protein>
    <submittedName>
        <fullName evidence="2">Uncharacterized protein</fullName>
    </submittedName>
</protein>
<gene>
    <name evidence="2" type="ORF">JSE7799_03226</name>
</gene>
<dbReference type="Proteomes" id="UP000049455">
    <property type="component" value="Unassembled WGS sequence"/>
</dbReference>
<evidence type="ECO:0000256" key="1">
    <source>
        <dbReference type="SAM" id="MobiDB-lite"/>
    </source>
</evidence>
<dbReference type="EMBL" id="CYPR01000213">
    <property type="protein sequence ID" value="CUH40492.1"/>
    <property type="molecule type" value="Genomic_DNA"/>
</dbReference>
<name>A0A0M7BFD0_9RHOB</name>